<sequence>MAPQARASVDTGDRGIAAPFDADTLDPAETRLLQAALAASGDNAGVLDGRWSRFDAAALADWSMRAFGEPPLAAHAAAAVAGFLDAVRADGWREVSLDDLGLAIALPLDRLAEPVAEAGGTRRWTIDTSFSVLSHRFDQDDAMAWHATAERLAAGGAGTYRGPDRLVTLGTLADGRVFHTRSDLIAGVWATIHLTADPTAEGALRLAAASIHAGRPEPFELPAGGRLARLVADTARAPGPVGLVAAPARFDADITALPPGDSEAGFNSGGTGTGFYIAPRLLLTAAHVVADCDAPALADGTPLEWLASDEALDVAVLRAPRRAPRWLSLADDPLRLGQRVYAIGFPYYSIAGTSLTLTGGNVSALAGIDDDARFFSFSAPVQPGNSGGPLLDARGRVLGLVVARLSEDYIVEATGSLPQNVNYALREDELAGFLATTLPEFGAGADSISRFDPDDGVPDGFEAAIVPVVCH</sequence>
<comment type="caution">
    <text evidence="2">The sequence shown here is derived from an EMBL/GenBank/DDBJ whole genome shotgun (WGS) entry which is preliminary data.</text>
</comment>
<dbReference type="RefSeq" id="WP_184153783.1">
    <property type="nucleotide sequence ID" value="NZ_JACHFM010000004.1"/>
</dbReference>
<organism evidence="2 3">
    <name type="scientific">Amaricoccus macauensis</name>
    <dbReference type="NCBI Taxonomy" id="57001"/>
    <lineage>
        <taxon>Bacteria</taxon>
        <taxon>Pseudomonadati</taxon>
        <taxon>Pseudomonadota</taxon>
        <taxon>Alphaproteobacteria</taxon>
        <taxon>Rhodobacterales</taxon>
        <taxon>Paracoccaceae</taxon>
        <taxon>Amaricoccus</taxon>
    </lineage>
</organism>
<dbReference type="Gene3D" id="2.40.10.10">
    <property type="entry name" value="Trypsin-like serine proteases"/>
    <property type="match status" value="2"/>
</dbReference>
<dbReference type="EMBL" id="JACHFM010000004">
    <property type="protein sequence ID" value="MBB5223928.1"/>
    <property type="molecule type" value="Genomic_DNA"/>
</dbReference>
<keyword evidence="2" id="KW-0378">Hydrolase</keyword>
<dbReference type="InterPro" id="IPR009003">
    <property type="entry name" value="Peptidase_S1_PA"/>
</dbReference>
<keyword evidence="2" id="KW-0645">Protease</keyword>
<dbReference type="SUPFAM" id="SSF50494">
    <property type="entry name" value="Trypsin-like serine proteases"/>
    <property type="match status" value="1"/>
</dbReference>
<dbReference type="Pfam" id="PF13365">
    <property type="entry name" value="Trypsin_2"/>
    <property type="match status" value="1"/>
</dbReference>
<dbReference type="GO" id="GO:0008233">
    <property type="term" value="F:peptidase activity"/>
    <property type="evidence" value="ECO:0007669"/>
    <property type="project" value="UniProtKB-KW"/>
</dbReference>
<reference evidence="2 3" key="1">
    <citation type="submission" date="2020-08" db="EMBL/GenBank/DDBJ databases">
        <title>Genomic Encyclopedia of Type Strains, Phase IV (KMG-IV): sequencing the most valuable type-strain genomes for metagenomic binning, comparative biology and taxonomic classification.</title>
        <authorList>
            <person name="Goeker M."/>
        </authorList>
    </citation>
    <scope>NUCLEOTIDE SEQUENCE [LARGE SCALE GENOMIC DNA]</scope>
    <source>
        <strain evidence="2 3">DSM 101730</strain>
    </source>
</reference>
<dbReference type="GO" id="GO:0006508">
    <property type="term" value="P:proteolysis"/>
    <property type="evidence" value="ECO:0007669"/>
    <property type="project" value="UniProtKB-KW"/>
</dbReference>
<dbReference type="InterPro" id="IPR043504">
    <property type="entry name" value="Peptidase_S1_PA_chymotrypsin"/>
</dbReference>
<keyword evidence="3" id="KW-1185">Reference proteome</keyword>
<accession>A0A840STH5</accession>
<feature type="region of interest" description="Disordered" evidence="1">
    <location>
        <begin position="1"/>
        <end position="21"/>
    </location>
</feature>
<dbReference type="AlphaFoldDB" id="A0A840STH5"/>
<proteinExistence type="predicted"/>
<dbReference type="PANTHER" id="PTHR43019">
    <property type="entry name" value="SERINE ENDOPROTEASE DEGS"/>
    <property type="match status" value="1"/>
</dbReference>
<dbReference type="PANTHER" id="PTHR43019:SF23">
    <property type="entry name" value="PROTEASE DO-LIKE 5, CHLOROPLASTIC"/>
    <property type="match status" value="1"/>
</dbReference>
<gene>
    <name evidence="2" type="ORF">HNP73_003882</name>
</gene>
<dbReference type="Proteomes" id="UP000549457">
    <property type="component" value="Unassembled WGS sequence"/>
</dbReference>
<evidence type="ECO:0000256" key="1">
    <source>
        <dbReference type="SAM" id="MobiDB-lite"/>
    </source>
</evidence>
<evidence type="ECO:0000313" key="3">
    <source>
        <dbReference type="Proteomes" id="UP000549457"/>
    </source>
</evidence>
<evidence type="ECO:0000313" key="2">
    <source>
        <dbReference type="EMBL" id="MBB5223928.1"/>
    </source>
</evidence>
<protein>
    <submittedName>
        <fullName evidence="2">S1-C subfamily serine protease</fullName>
    </submittedName>
</protein>
<name>A0A840STH5_9RHOB</name>